<evidence type="ECO:0000313" key="3">
    <source>
        <dbReference type="EMBL" id="KAF2455631.1"/>
    </source>
</evidence>
<protein>
    <submittedName>
        <fullName evidence="3">PLC-like phosphodiesterase</fullName>
    </submittedName>
</protein>
<dbReference type="GO" id="GO:0006629">
    <property type="term" value="P:lipid metabolic process"/>
    <property type="evidence" value="ECO:0007669"/>
    <property type="project" value="InterPro"/>
</dbReference>
<dbReference type="GO" id="GO:0008081">
    <property type="term" value="F:phosphoric diester hydrolase activity"/>
    <property type="evidence" value="ECO:0007669"/>
    <property type="project" value="InterPro"/>
</dbReference>
<feature type="chain" id="PRO_5025334184" evidence="2">
    <location>
        <begin position="19"/>
        <end position="321"/>
    </location>
</feature>
<reference evidence="3" key="1">
    <citation type="journal article" date="2020" name="Stud. Mycol.">
        <title>101 Dothideomycetes genomes: a test case for predicting lifestyles and emergence of pathogens.</title>
        <authorList>
            <person name="Haridas S."/>
            <person name="Albert R."/>
            <person name="Binder M."/>
            <person name="Bloem J."/>
            <person name="Labutti K."/>
            <person name="Salamov A."/>
            <person name="Andreopoulos B."/>
            <person name="Baker S."/>
            <person name="Barry K."/>
            <person name="Bills G."/>
            <person name="Bluhm B."/>
            <person name="Cannon C."/>
            <person name="Castanera R."/>
            <person name="Culley D."/>
            <person name="Daum C."/>
            <person name="Ezra D."/>
            <person name="Gonzalez J."/>
            <person name="Henrissat B."/>
            <person name="Kuo A."/>
            <person name="Liang C."/>
            <person name="Lipzen A."/>
            <person name="Lutzoni F."/>
            <person name="Magnuson J."/>
            <person name="Mondo S."/>
            <person name="Nolan M."/>
            <person name="Ohm R."/>
            <person name="Pangilinan J."/>
            <person name="Park H.-J."/>
            <person name="Ramirez L."/>
            <person name="Alfaro M."/>
            <person name="Sun H."/>
            <person name="Tritt A."/>
            <person name="Yoshinaga Y."/>
            <person name="Zwiers L.-H."/>
            <person name="Turgeon B."/>
            <person name="Goodwin S."/>
            <person name="Spatafora J."/>
            <person name="Crous P."/>
            <person name="Grigoriev I."/>
        </authorList>
    </citation>
    <scope>NUCLEOTIDE SEQUENCE</scope>
    <source>
        <strain evidence="3">ATCC 16933</strain>
    </source>
</reference>
<dbReference type="PANTHER" id="PTHR31571">
    <property type="entry name" value="ALTERED INHERITANCE OF MITOCHONDRIA PROTEIN 6"/>
    <property type="match status" value="1"/>
</dbReference>
<name>A0A6A6NV92_9PEZI</name>
<keyword evidence="4" id="KW-1185">Reference proteome</keyword>
<dbReference type="CDD" id="cd08577">
    <property type="entry name" value="PI-PLCc_GDPD_SF_unchar3"/>
    <property type="match status" value="1"/>
</dbReference>
<evidence type="ECO:0000256" key="2">
    <source>
        <dbReference type="SAM" id="SignalP"/>
    </source>
</evidence>
<sequence>MRPEALSGLLCLLSSAWASPIPEVSSTLQNILDNTHQSGLYRYPTDFTRGIIPKPFHSHNDYWRDVPFYSALAYGATSVEADVWLYNGTLYVGHEESALTTERTLDSLYIQPILDTVRRQNPVTTFVPEPTRNGVYDTSSGQTLFLFIDLKTDGEETWPVVLDALNPLLSANYLTTYNGTDFGIGPVTIIGTGNTPLVAVEASEATAASPRYAFFDGPLADLDQEEFQNITRAVSPIASTAFGAQFGEVTSSGLNESSLDLLREQVSTAHDRGIMARYWDTPGFPIGTRNWVWRLLINEGVDFLNVDDLAGVASFWQMEGW</sequence>
<dbReference type="InterPro" id="IPR017946">
    <property type="entry name" value="PLC-like_Pdiesterase_TIM-brl"/>
</dbReference>
<comment type="similarity">
    <text evidence="1">Belongs to the AIM6 family.</text>
</comment>
<dbReference type="EMBL" id="MU001686">
    <property type="protein sequence ID" value="KAF2455631.1"/>
    <property type="molecule type" value="Genomic_DNA"/>
</dbReference>
<evidence type="ECO:0000313" key="4">
    <source>
        <dbReference type="Proteomes" id="UP000799766"/>
    </source>
</evidence>
<accession>A0A6A6NV92</accession>
<dbReference type="InterPro" id="IPR051236">
    <property type="entry name" value="HAT_RTT109-like"/>
</dbReference>
<dbReference type="SUPFAM" id="SSF51695">
    <property type="entry name" value="PLC-like phosphodiesterases"/>
    <property type="match status" value="1"/>
</dbReference>
<keyword evidence="2" id="KW-0732">Signal</keyword>
<dbReference type="AlphaFoldDB" id="A0A6A6NV92"/>
<feature type="signal peptide" evidence="2">
    <location>
        <begin position="1"/>
        <end position="18"/>
    </location>
</feature>
<proteinExistence type="inferred from homology"/>
<dbReference type="InterPro" id="IPR039559">
    <property type="entry name" value="AIM6_PI-PLC-like_dom"/>
</dbReference>
<dbReference type="PANTHER" id="PTHR31571:SF5">
    <property type="entry name" value="ALTERED INHERITANCE OF MITOCHONDRIA PROTEIN 6"/>
    <property type="match status" value="1"/>
</dbReference>
<evidence type="ECO:0000256" key="1">
    <source>
        <dbReference type="ARBA" id="ARBA00008858"/>
    </source>
</evidence>
<organism evidence="3 4">
    <name type="scientific">Lineolata rhizophorae</name>
    <dbReference type="NCBI Taxonomy" id="578093"/>
    <lineage>
        <taxon>Eukaryota</taxon>
        <taxon>Fungi</taxon>
        <taxon>Dikarya</taxon>
        <taxon>Ascomycota</taxon>
        <taxon>Pezizomycotina</taxon>
        <taxon>Dothideomycetes</taxon>
        <taxon>Dothideomycetes incertae sedis</taxon>
        <taxon>Lineolatales</taxon>
        <taxon>Lineolataceae</taxon>
        <taxon>Lineolata</taxon>
    </lineage>
</organism>
<gene>
    <name evidence="3" type="ORF">BDY21DRAFT_349885</name>
</gene>
<dbReference type="OrthoDB" id="4153866at2759"/>
<dbReference type="Proteomes" id="UP000799766">
    <property type="component" value="Unassembled WGS sequence"/>
</dbReference>